<accession>A0A8J3I831</accession>
<gene>
    <name evidence="1" type="ORF">KSX_85240</name>
</gene>
<protein>
    <submittedName>
        <fullName evidence="1">Uncharacterized protein</fullName>
    </submittedName>
</protein>
<reference evidence="1" key="1">
    <citation type="submission" date="2020-10" db="EMBL/GenBank/DDBJ databases">
        <title>Taxonomic study of unclassified bacteria belonging to the class Ktedonobacteria.</title>
        <authorList>
            <person name="Yabe S."/>
            <person name="Wang C.M."/>
            <person name="Zheng Y."/>
            <person name="Sakai Y."/>
            <person name="Cavaletti L."/>
            <person name="Monciardini P."/>
            <person name="Donadio S."/>
        </authorList>
    </citation>
    <scope>NUCLEOTIDE SEQUENCE</scope>
    <source>
        <strain evidence="1">SOSP1-1</strain>
    </source>
</reference>
<dbReference type="AlphaFoldDB" id="A0A8J3I831"/>
<organism evidence="1 2">
    <name type="scientific">Ktedonospora formicarum</name>
    <dbReference type="NCBI Taxonomy" id="2778364"/>
    <lineage>
        <taxon>Bacteria</taxon>
        <taxon>Bacillati</taxon>
        <taxon>Chloroflexota</taxon>
        <taxon>Ktedonobacteria</taxon>
        <taxon>Ktedonobacterales</taxon>
        <taxon>Ktedonobacteraceae</taxon>
        <taxon>Ktedonospora</taxon>
    </lineage>
</organism>
<evidence type="ECO:0000313" key="2">
    <source>
        <dbReference type="Proteomes" id="UP000612362"/>
    </source>
</evidence>
<keyword evidence="2" id="KW-1185">Reference proteome</keyword>
<name>A0A8J3I831_9CHLR</name>
<dbReference type="Proteomes" id="UP000612362">
    <property type="component" value="Unassembled WGS sequence"/>
</dbReference>
<sequence>MSTFRNGPLTEAQMADFLKLPPGEQEHVLHSLQPGEQVQLILACCGTHHPVRLLGDQQVANMFCALENFEDLEHLLRLMGEQQRQAVFTRVSPAWWGNALLQVPRAQRQTVLRLIPFEHRETVFAEVPTQWWAGEFLVITINVEGLQGIPPSQRQAVLERQNAEWWVGELPNISEEEQGTVLGWMTEEQQQAVLLALADALPRLGGLERFRPMLQRADEALLPKLNPQQVANLTLAMSWEQRQRWLPLLTPEQLAEAVRSAPQQMGKVILGEMTSEQQETVRALLST</sequence>
<dbReference type="EMBL" id="BNJF01000008">
    <property type="protein sequence ID" value="GHO50361.1"/>
    <property type="molecule type" value="Genomic_DNA"/>
</dbReference>
<dbReference type="SUPFAM" id="SSF158791">
    <property type="entry name" value="MgtE N-terminal domain-like"/>
    <property type="match status" value="1"/>
</dbReference>
<evidence type="ECO:0000313" key="1">
    <source>
        <dbReference type="EMBL" id="GHO50361.1"/>
    </source>
</evidence>
<proteinExistence type="predicted"/>
<comment type="caution">
    <text evidence="1">The sequence shown here is derived from an EMBL/GenBank/DDBJ whole genome shotgun (WGS) entry which is preliminary data.</text>
</comment>